<accession>E3GIZ4</accession>
<protein>
    <submittedName>
        <fullName evidence="1">Uncharacterized protein</fullName>
    </submittedName>
</protein>
<name>E3GIZ4_9FIRM</name>
<sequence>MVQRFSMELFHGPVLSQRSYNTGSLPRAPLPACNALLLY</sequence>
<gene>
    <name evidence="1" type="ordered locus">ELI_0613</name>
</gene>
<organism evidence="1 2">
    <name type="scientific">Eubacterium callanderi</name>
    <dbReference type="NCBI Taxonomy" id="53442"/>
    <lineage>
        <taxon>Bacteria</taxon>
        <taxon>Bacillati</taxon>
        <taxon>Bacillota</taxon>
        <taxon>Clostridia</taxon>
        <taxon>Eubacteriales</taxon>
        <taxon>Eubacteriaceae</taxon>
        <taxon>Eubacterium</taxon>
    </lineage>
</organism>
<keyword evidence="2" id="KW-1185">Reference proteome</keyword>
<dbReference type="HOGENOM" id="CLU_3309908_0_0_9"/>
<proteinExistence type="predicted"/>
<dbReference type="Proteomes" id="UP000006873">
    <property type="component" value="Chromosome"/>
</dbReference>
<evidence type="ECO:0000313" key="1">
    <source>
        <dbReference type="EMBL" id="ADO35629.1"/>
    </source>
</evidence>
<reference key="1">
    <citation type="submission" date="2010-09" db="EMBL/GenBank/DDBJ databases">
        <authorList>
            <person name="Roh H."/>
            <person name="Ko H.-J."/>
            <person name="Kim D."/>
            <person name="Choi D.G."/>
            <person name="Park S."/>
            <person name="Kim S."/>
            <person name="Kim K.H."/>
            <person name="Chang I.S."/>
            <person name="Choi I.-G."/>
        </authorList>
    </citation>
    <scope>NUCLEOTIDE SEQUENCE</scope>
    <source>
        <strain>KIST612</strain>
    </source>
</reference>
<reference evidence="1 2" key="2">
    <citation type="journal article" date="2011" name="J. Bacteriol.">
        <title>Complete genome sequence of a carbon monoxide-utilizing acetogen, Eubacterium limosum KIST612.</title>
        <authorList>
            <person name="Roh H."/>
            <person name="Ko H.J."/>
            <person name="Kim D."/>
            <person name="Choi D.G."/>
            <person name="Park S."/>
            <person name="Kim S."/>
            <person name="Chang I.S."/>
            <person name="Choi I.G."/>
        </authorList>
    </citation>
    <scope>NUCLEOTIDE SEQUENCE [LARGE SCALE GENOMIC DNA]</scope>
    <source>
        <strain evidence="1 2">KIST612</strain>
    </source>
</reference>
<dbReference type="AlphaFoldDB" id="E3GIZ4"/>
<dbReference type="KEGG" id="elm:ELI_0613"/>
<dbReference type="EMBL" id="CP002273">
    <property type="protein sequence ID" value="ADO35629.1"/>
    <property type="molecule type" value="Genomic_DNA"/>
</dbReference>
<evidence type="ECO:0000313" key="2">
    <source>
        <dbReference type="Proteomes" id="UP000006873"/>
    </source>
</evidence>